<proteinExistence type="predicted"/>
<keyword evidence="1" id="KW-0540">Nuclease</keyword>
<keyword evidence="1" id="KW-0378">Hydrolase</keyword>
<dbReference type="Proteomes" id="UP000422232">
    <property type="component" value="Chromosome"/>
</dbReference>
<dbReference type="EMBL" id="CP038908">
    <property type="protein sequence ID" value="QGO05817.1"/>
    <property type="molecule type" value="Genomic_DNA"/>
</dbReference>
<name>A0A9Q5YJR6_PISSA</name>
<protein>
    <submittedName>
        <fullName evidence="1">Endonuclease/Exonuclease/phosphatase family protein</fullName>
    </submittedName>
</protein>
<dbReference type="Gene3D" id="3.60.10.10">
    <property type="entry name" value="Endonuclease/exonuclease/phosphatase"/>
    <property type="match status" value="1"/>
</dbReference>
<evidence type="ECO:0000313" key="2">
    <source>
        <dbReference type="Proteomes" id="UP000422232"/>
    </source>
</evidence>
<keyword evidence="2" id="KW-1185">Reference proteome</keyword>
<sequence>MKYNISWWNLENLLLPQTAKRSSKLKKRHKKTLKYWTDERYQQKLYNLAQVICQFHQHQGPDILAIGEVDSAEAMHDLSQQLANLGLYYHSHLADSADPRRMHVGVLYRPELFSITQQESLFVPASKKTRDILNIQFQTLQGDLLHLLINHWPSKRNNPSDRIKAAHCLKTALSHCTEPALIVGDFNTQPSDALFKDLVTDCELTPLFHLPAEPTYFHHSPTGTTPISLDFAFTSKEFSNNPHWRASTLTIEKQHQNTLERPQAFMQSNLKEFNYDGASDHFAISLTLNKTS</sequence>
<dbReference type="Pfam" id="PF19580">
    <property type="entry name" value="Exo_endo_phos_3"/>
    <property type="match status" value="1"/>
</dbReference>
<gene>
    <name evidence="1" type="ORF">Psal009_01713</name>
</gene>
<reference evidence="1 2" key="1">
    <citation type="submission" date="2019-04" db="EMBL/GenBank/DDBJ databases">
        <title>Complete genome sequencing of Piscirickettsia salmonis strain Psal-009.</title>
        <authorList>
            <person name="Schober I."/>
            <person name="Bunk B."/>
            <person name="Sproer C."/>
            <person name="Carril G.P."/>
            <person name="Riedel T."/>
            <person name="Flores-Herrera P.A."/>
            <person name="Nourdin-Galindo G."/>
            <person name="Marshall S.H."/>
            <person name="Overmann J."/>
        </authorList>
    </citation>
    <scope>NUCLEOTIDE SEQUENCE [LARGE SCALE GENOMIC DNA]</scope>
    <source>
        <strain evidence="1 2">Psal-009</strain>
    </source>
</reference>
<accession>A0A9Q5YJR6</accession>
<dbReference type="GO" id="GO:0004519">
    <property type="term" value="F:endonuclease activity"/>
    <property type="evidence" value="ECO:0007669"/>
    <property type="project" value="UniProtKB-KW"/>
</dbReference>
<dbReference type="SUPFAM" id="SSF56219">
    <property type="entry name" value="DNase I-like"/>
    <property type="match status" value="1"/>
</dbReference>
<evidence type="ECO:0000313" key="1">
    <source>
        <dbReference type="EMBL" id="QGO05817.1"/>
    </source>
</evidence>
<dbReference type="AlphaFoldDB" id="A0A9Q5YJR6"/>
<organism evidence="1 2">
    <name type="scientific">Piscirickettsia salmonis</name>
    <dbReference type="NCBI Taxonomy" id="1238"/>
    <lineage>
        <taxon>Bacteria</taxon>
        <taxon>Pseudomonadati</taxon>
        <taxon>Pseudomonadota</taxon>
        <taxon>Gammaproteobacteria</taxon>
        <taxon>Thiotrichales</taxon>
        <taxon>Piscirickettsiaceae</taxon>
        <taxon>Piscirickettsia</taxon>
    </lineage>
</organism>
<dbReference type="InterPro" id="IPR036691">
    <property type="entry name" value="Endo/exonu/phosph_ase_sf"/>
</dbReference>
<dbReference type="InterPro" id="IPR005135">
    <property type="entry name" value="Endo/exonuclease/phosphatase"/>
</dbReference>
<dbReference type="GeneID" id="66740883"/>
<dbReference type="RefSeq" id="WP_016211857.1">
    <property type="nucleotide sequence ID" value="NZ_CP012413.1"/>
</dbReference>
<keyword evidence="1" id="KW-0255">Endonuclease</keyword>